<protein>
    <recommendedName>
        <fullName evidence="4">Dynein light chain</fullName>
    </recommendedName>
</protein>
<dbReference type="GO" id="GO:0007018">
    <property type="term" value="P:microtubule-based movement"/>
    <property type="evidence" value="ECO:0007669"/>
    <property type="project" value="TreeGrafter"/>
</dbReference>
<gene>
    <name evidence="2" type="ORF">L596_029185</name>
</gene>
<reference evidence="2 3" key="2">
    <citation type="journal article" date="2019" name="G3 (Bethesda)">
        <title>Hybrid Assembly of the Genome of the Entomopathogenic Nematode Steinernema carpocapsae Identifies the X-Chromosome.</title>
        <authorList>
            <person name="Serra L."/>
            <person name="Macchietto M."/>
            <person name="Macias-Munoz A."/>
            <person name="McGill C.J."/>
            <person name="Rodriguez I.M."/>
            <person name="Rodriguez B."/>
            <person name="Murad R."/>
            <person name="Mortazavi A."/>
        </authorList>
    </citation>
    <scope>NUCLEOTIDE SEQUENCE [LARGE SCALE GENOMIC DNA]</scope>
    <source>
        <strain evidence="2 3">ALL</strain>
    </source>
</reference>
<evidence type="ECO:0008006" key="4">
    <source>
        <dbReference type="Google" id="ProtNLM"/>
    </source>
</evidence>
<reference evidence="2 3" key="1">
    <citation type="journal article" date="2015" name="Genome Biol.">
        <title>Comparative genomics of Steinernema reveals deeply conserved gene regulatory networks.</title>
        <authorList>
            <person name="Dillman A.R."/>
            <person name="Macchietto M."/>
            <person name="Porter C.F."/>
            <person name="Rogers A."/>
            <person name="Williams B."/>
            <person name="Antoshechkin I."/>
            <person name="Lee M.M."/>
            <person name="Goodwin Z."/>
            <person name="Lu X."/>
            <person name="Lewis E.E."/>
            <person name="Goodrich-Blair H."/>
            <person name="Stock S.P."/>
            <person name="Adams B.J."/>
            <person name="Sternberg P.W."/>
            <person name="Mortazavi A."/>
        </authorList>
    </citation>
    <scope>NUCLEOTIDE SEQUENCE [LARGE SCALE GENOMIC DNA]</scope>
    <source>
        <strain evidence="2 3">ALL</strain>
    </source>
</reference>
<accession>A0A4U5LTW2</accession>
<dbReference type="InterPro" id="IPR005334">
    <property type="entry name" value="Tctex-1-like"/>
</dbReference>
<evidence type="ECO:0000313" key="3">
    <source>
        <dbReference type="Proteomes" id="UP000298663"/>
    </source>
</evidence>
<proteinExistence type="inferred from homology"/>
<dbReference type="GO" id="GO:0005737">
    <property type="term" value="C:cytoplasm"/>
    <property type="evidence" value="ECO:0007669"/>
    <property type="project" value="TreeGrafter"/>
</dbReference>
<name>A0A4U5LTW2_STECR</name>
<dbReference type="EMBL" id="AZBU02000012">
    <property type="protein sequence ID" value="TKR59527.1"/>
    <property type="molecule type" value="Genomic_DNA"/>
</dbReference>
<dbReference type="GO" id="GO:0045505">
    <property type="term" value="F:dynein intermediate chain binding"/>
    <property type="evidence" value="ECO:0007669"/>
    <property type="project" value="TreeGrafter"/>
</dbReference>
<dbReference type="OrthoDB" id="10059120at2759"/>
<dbReference type="Proteomes" id="UP000298663">
    <property type="component" value="Unassembled WGS sequence"/>
</dbReference>
<evidence type="ECO:0000313" key="2">
    <source>
        <dbReference type="EMBL" id="TKR59527.1"/>
    </source>
</evidence>
<dbReference type="InterPro" id="IPR038586">
    <property type="entry name" value="Tctex-1-like_sf"/>
</dbReference>
<comment type="caution">
    <text evidence="2">The sequence shown here is derived from an EMBL/GenBank/DDBJ whole genome shotgun (WGS) entry which is preliminary data.</text>
</comment>
<keyword evidence="3" id="KW-1185">Reference proteome</keyword>
<dbReference type="Gene3D" id="3.30.1140.40">
    <property type="entry name" value="Tctex-1"/>
    <property type="match status" value="1"/>
</dbReference>
<organism evidence="2 3">
    <name type="scientific">Steinernema carpocapsae</name>
    <name type="common">Entomopathogenic nematode</name>
    <dbReference type="NCBI Taxonomy" id="34508"/>
    <lineage>
        <taxon>Eukaryota</taxon>
        <taxon>Metazoa</taxon>
        <taxon>Ecdysozoa</taxon>
        <taxon>Nematoda</taxon>
        <taxon>Chromadorea</taxon>
        <taxon>Rhabditida</taxon>
        <taxon>Tylenchina</taxon>
        <taxon>Panagrolaimomorpha</taxon>
        <taxon>Strongyloidoidea</taxon>
        <taxon>Steinernematidae</taxon>
        <taxon>Steinernema</taxon>
    </lineage>
</organism>
<dbReference type="STRING" id="34508.A0A4U5LTW2"/>
<sequence length="128" mass="14164">MASELEVGDYQKAATNPAYQNGAEPPSYEEIKSISNDVLDKVTSNKQYNHGDFTKANQQVVEEITAELVKLGKPYKYIVCCVIMQTGTGAGLNVSHTCYWNRNTDHAASLRWENKVCVAVVNVFSVCL</sequence>
<comment type="similarity">
    <text evidence="1">Belongs to the dynein light chain Tctex-type family.</text>
</comment>
<dbReference type="PANTHER" id="PTHR21255">
    <property type="entry name" value="T-COMPLEX-ASSOCIATED-TESTIS-EXPRESSED 1/ DYNEIN LIGHT CHAIN"/>
    <property type="match status" value="1"/>
</dbReference>
<dbReference type="GO" id="GO:0005868">
    <property type="term" value="C:cytoplasmic dynein complex"/>
    <property type="evidence" value="ECO:0007669"/>
    <property type="project" value="TreeGrafter"/>
</dbReference>
<dbReference type="AlphaFoldDB" id="A0A4U5LTW2"/>
<evidence type="ECO:0000256" key="1">
    <source>
        <dbReference type="ARBA" id="ARBA00005361"/>
    </source>
</evidence>
<dbReference type="PANTHER" id="PTHR21255:SF4">
    <property type="entry name" value="DYNEIN LIGHT CHAIN TCTEX-TYPE"/>
    <property type="match status" value="1"/>
</dbReference>
<dbReference type="CDD" id="cd21455">
    <property type="entry name" value="DLC-like_DYNLT1_DYNLT3"/>
    <property type="match status" value="1"/>
</dbReference>
<dbReference type="Pfam" id="PF03645">
    <property type="entry name" value="Tctex-1"/>
    <property type="match status" value="1"/>
</dbReference>